<dbReference type="Pfam" id="PF07690">
    <property type="entry name" value="MFS_1"/>
    <property type="match status" value="1"/>
</dbReference>
<feature type="transmembrane region" description="Helical" evidence="5">
    <location>
        <begin position="210"/>
        <end position="231"/>
    </location>
</feature>
<feature type="transmembrane region" description="Helical" evidence="5">
    <location>
        <begin position="298"/>
        <end position="319"/>
    </location>
</feature>
<feature type="transmembrane region" description="Helical" evidence="5">
    <location>
        <begin position="385"/>
        <end position="404"/>
    </location>
</feature>
<dbReference type="PANTHER" id="PTHR23502:SF30">
    <property type="entry name" value="TRANSPORTER, PUTATIVE (AFU_ORTHOLOGUE AFUA_8G04702)-RELATED"/>
    <property type="match status" value="1"/>
</dbReference>
<keyword evidence="8" id="KW-1185">Reference proteome</keyword>
<evidence type="ECO:0000256" key="5">
    <source>
        <dbReference type="SAM" id="Phobius"/>
    </source>
</evidence>
<evidence type="ECO:0000256" key="1">
    <source>
        <dbReference type="ARBA" id="ARBA00004141"/>
    </source>
</evidence>
<dbReference type="Proteomes" id="UP001160390">
    <property type="component" value="Unassembled WGS sequence"/>
</dbReference>
<feature type="transmembrane region" description="Helical" evidence="5">
    <location>
        <begin position="448"/>
        <end position="468"/>
    </location>
</feature>
<dbReference type="Gene3D" id="1.20.1250.20">
    <property type="entry name" value="MFS general substrate transporter like domains"/>
    <property type="match status" value="1"/>
</dbReference>
<evidence type="ECO:0000313" key="8">
    <source>
        <dbReference type="Proteomes" id="UP001160390"/>
    </source>
</evidence>
<dbReference type="PROSITE" id="PS50850">
    <property type="entry name" value="MFS"/>
    <property type="match status" value="1"/>
</dbReference>
<reference evidence="7" key="1">
    <citation type="submission" date="2023-01" db="EMBL/GenBank/DDBJ databases">
        <authorList>
            <person name="Piombo E."/>
        </authorList>
    </citation>
    <scope>NUCLEOTIDE SEQUENCE</scope>
</reference>
<dbReference type="SUPFAM" id="SSF103473">
    <property type="entry name" value="MFS general substrate transporter"/>
    <property type="match status" value="1"/>
</dbReference>
<evidence type="ECO:0000256" key="3">
    <source>
        <dbReference type="ARBA" id="ARBA00022989"/>
    </source>
</evidence>
<evidence type="ECO:0000256" key="4">
    <source>
        <dbReference type="ARBA" id="ARBA00023136"/>
    </source>
</evidence>
<dbReference type="InterPro" id="IPR020846">
    <property type="entry name" value="MFS_dom"/>
</dbReference>
<accession>A0AA35Q7D2</accession>
<gene>
    <name evidence="7" type="ORF">CCHLO57077_00000184</name>
</gene>
<sequence>MVRPPHSHFDDVPGTIILFEDAESGTHHARRGDVVLQPQPSIDQEDPLNWSRFRKTRAIATVYLYVFAIGICTAVQYSVLSDISEAQYVTIGQLNLGTGLMFLFLGWGCLIWQPIAMTYGRRGVYIASILLAIAPTIWTPFSHGPGQWYAHRIILGIVASPVESLPEVSVPDLFFAHERGNYMAFYAFMLFGSNFLAPLFAGFINDAAGWHWVMYFAAILLAVCAVVIFLFMEETIYFRSTTEGVDVVQEKRDETEIQTIESRTPTKTRSQKLALVTKLSGRPTKKQMFLKSWRSVKILLFFPNIVWAGLLYGTNLAWYNVINGTMSMILGSHPYSFSPAMVGVAYLSPFLAGAVASLWAGRFADWVALRLARKNGGIREPEHRLWGLALSALLASGGLLMWGVGASQGAQFMVLIIGIGLVTFGVVCGGAISLAYSVDCFKEMTGESLVTMMLIRNTLGFAFSYAITPWIENMGMRNCFISVAGISLVCTCTFLLMVLWGKAFRKASASRYWRYVLDE</sequence>
<proteinExistence type="predicted"/>
<feature type="transmembrane region" description="Helical" evidence="5">
    <location>
        <begin position="91"/>
        <end position="112"/>
    </location>
</feature>
<comment type="caution">
    <text evidence="7">The sequence shown here is derived from an EMBL/GenBank/DDBJ whole genome shotgun (WGS) entry which is preliminary data.</text>
</comment>
<dbReference type="GO" id="GO:0022857">
    <property type="term" value="F:transmembrane transporter activity"/>
    <property type="evidence" value="ECO:0007669"/>
    <property type="project" value="InterPro"/>
</dbReference>
<name>A0AA35Q7D2_9HYPO</name>
<dbReference type="GO" id="GO:0005886">
    <property type="term" value="C:plasma membrane"/>
    <property type="evidence" value="ECO:0007669"/>
    <property type="project" value="TreeGrafter"/>
</dbReference>
<evidence type="ECO:0000256" key="2">
    <source>
        <dbReference type="ARBA" id="ARBA00022692"/>
    </source>
</evidence>
<dbReference type="InterPro" id="IPR036259">
    <property type="entry name" value="MFS_trans_sf"/>
</dbReference>
<feature type="transmembrane region" description="Helical" evidence="5">
    <location>
        <begin position="339"/>
        <end position="364"/>
    </location>
</feature>
<dbReference type="EMBL" id="CABFNP030001245">
    <property type="protein sequence ID" value="CAI6093089.1"/>
    <property type="molecule type" value="Genomic_DNA"/>
</dbReference>
<dbReference type="InterPro" id="IPR011701">
    <property type="entry name" value="MFS"/>
</dbReference>
<dbReference type="PANTHER" id="PTHR23502">
    <property type="entry name" value="MAJOR FACILITATOR SUPERFAMILY"/>
    <property type="match status" value="1"/>
</dbReference>
<feature type="transmembrane region" description="Helical" evidence="5">
    <location>
        <begin position="410"/>
        <end position="436"/>
    </location>
</feature>
<feature type="transmembrane region" description="Helical" evidence="5">
    <location>
        <begin position="124"/>
        <end position="141"/>
    </location>
</feature>
<evidence type="ECO:0000259" key="6">
    <source>
        <dbReference type="PROSITE" id="PS50850"/>
    </source>
</evidence>
<feature type="transmembrane region" description="Helical" evidence="5">
    <location>
        <begin position="183"/>
        <end position="204"/>
    </location>
</feature>
<feature type="transmembrane region" description="Helical" evidence="5">
    <location>
        <begin position="58"/>
        <end position="79"/>
    </location>
</feature>
<evidence type="ECO:0000313" key="7">
    <source>
        <dbReference type="EMBL" id="CAI6093089.1"/>
    </source>
</evidence>
<feature type="transmembrane region" description="Helical" evidence="5">
    <location>
        <begin position="480"/>
        <end position="501"/>
    </location>
</feature>
<protein>
    <recommendedName>
        <fullName evidence="6">Major facilitator superfamily (MFS) profile domain-containing protein</fullName>
    </recommendedName>
</protein>
<dbReference type="AlphaFoldDB" id="A0AA35Q7D2"/>
<organism evidence="7 8">
    <name type="scientific">Clonostachys chloroleuca</name>
    <dbReference type="NCBI Taxonomy" id="1926264"/>
    <lineage>
        <taxon>Eukaryota</taxon>
        <taxon>Fungi</taxon>
        <taxon>Dikarya</taxon>
        <taxon>Ascomycota</taxon>
        <taxon>Pezizomycotina</taxon>
        <taxon>Sordariomycetes</taxon>
        <taxon>Hypocreomycetidae</taxon>
        <taxon>Hypocreales</taxon>
        <taxon>Bionectriaceae</taxon>
        <taxon>Clonostachys</taxon>
    </lineage>
</organism>
<keyword evidence="3 5" id="KW-1133">Transmembrane helix</keyword>
<keyword evidence="4 5" id="KW-0472">Membrane</keyword>
<comment type="subcellular location">
    <subcellularLocation>
        <location evidence="1">Membrane</location>
        <topology evidence="1">Multi-pass membrane protein</topology>
    </subcellularLocation>
</comment>
<keyword evidence="2 5" id="KW-0812">Transmembrane</keyword>
<feature type="transmembrane region" description="Helical" evidence="5">
    <location>
        <begin position="153"/>
        <end position="176"/>
    </location>
</feature>
<feature type="domain" description="Major facilitator superfamily (MFS) profile" evidence="6">
    <location>
        <begin position="58"/>
        <end position="502"/>
    </location>
</feature>